<name>A0ABM4CGF2_HYDVU</name>
<comment type="similarity">
    <text evidence="8">Belongs to the small Tim family.</text>
</comment>
<dbReference type="Proteomes" id="UP001652625">
    <property type="component" value="Chromosome 09"/>
</dbReference>
<sequence>MALPQLQQVDQLKTFLTTYNKLAETCFLDCIHDFTSRTTSSAENTCAINCTEKFLKMAQRIGIRFQEVQELNISGGAK</sequence>
<evidence type="ECO:0000256" key="4">
    <source>
        <dbReference type="ARBA" id="ARBA00022927"/>
    </source>
</evidence>
<keyword evidence="8" id="KW-0999">Mitochondrion inner membrane</keyword>
<keyword evidence="4 8" id="KW-0653">Protein transport</keyword>
<accession>A0ABM4CGF2</accession>
<keyword evidence="7 8" id="KW-1015">Disulfide bond</keyword>
<evidence type="ECO:0000259" key="9">
    <source>
        <dbReference type="Pfam" id="PF02953"/>
    </source>
</evidence>
<evidence type="ECO:0000256" key="7">
    <source>
        <dbReference type="ARBA" id="ARBA00023157"/>
    </source>
</evidence>
<dbReference type="InterPro" id="IPR004217">
    <property type="entry name" value="Tim10-like"/>
</dbReference>
<reference evidence="11 12" key="1">
    <citation type="submission" date="2025-05" db="UniProtKB">
        <authorList>
            <consortium name="RefSeq"/>
        </authorList>
    </citation>
    <scope>IDENTIFICATION</scope>
</reference>
<keyword evidence="1 8" id="KW-0813">Transport</keyword>
<dbReference type="RefSeq" id="XP_047132123.1">
    <property type="nucleotide sequence ID" value="XM_047276167.2"/>
</dbReference>
<dbReference type="InterPro" id="IPR050673">
    <property type="entry name" value="Mito_inner_translocase_sub"/>
</dbReference>
<keyword evidence="6 8" id="KW-0496">Mitochondrion</keyword>
<dbReference type="RefSeq" id="XP_047132121.1">
    <property type="nucleotide sequence ID" value="XM_047276165.2"/>
</dbReference>
<dbReference type="GeneID" id="124811069"/>
<keyword evidence="5 8" id="KW-0811">Translocation</keyword>
<feature type="domain" description="Tim10-like" evidence="9">
    <location>
        <begin position="5"/>
        <end position="67"/>
    </location>
</feature>
<keyword evidence="8" id="KW-0143">Chaperone</keyword>
<comment type="domain">
    <text evidence="8">The twin CX3C motif contains 4 conserved Cys residues that form 2 disulfide bonds in the mitochondrial intermembrane space.</text>
</comment>
<dbReference type="InterPro" id="IPR035427">
    <property type="entry name" value="Tim10-like_dom_sf"/>
</dbReference>
<dbReference type="PANTHER" id="PTHR13172">
    <property type="entry name" value="MITOCHONDRIAL IMPORT INNER MEMBRANE TRANSLOCASE SUBUNIT TIM9B"/>
    <property type="match status" value="1"/>
</dbReference>
<dbReference type="Gene3D" id="1.10.287.810">
    <property type="entry name" value="Mitochondrial import inner membrane translocase subunit tim13 like domains"/>
    <property type="match status" value="1"/>
</dbReference>
<comment type="subcellular location">
    <subcellularLocation>
        <location evidence="8">Mitochondrion inner membrane</location>
        <topology evidence="8">Peripheral membrane protein</topology>
        <orientation evidence="8">Intermembrane side</orientation>
    </subcellularLocation>
</comment>
<dbReference type="RefSeq" id="XP_065660783.1">
    <property type="nucleotide sequence ID" value="XM_065804711.1"/>
</dbReference>
<evidence type="ECO:0000313" key="10">
    <source>
        <dbReference type="Proteomes" id="UP001652625"/>
    </source>
</evidence>
<organism evidence="10 12">
    <name type="scientific">Hydra vulgaris</name>
    <name type="common">Hydra</name>
    <name type="synonym">Hydra attenuata</name>
    <dbReference type="NCBI Taxonomy" id="6087"/>
    <lineage>
        <taxon>Eukaryota</taxon>
        <taxon>Metazoa</taxon>
        <taxon>Cnidaria</taxon>
        <taxon>Hydrozoa</taxon>
        <taxon>Hydroidolina</taxon>
        <taxon>Anthoathecata</taxon>
        <taxon>Aplanulata</taxon>
        <taxon>Hydridae</taxon>
        <taxon>Hydra</taxon>
    </lineage>
</organism>
<evidence type="ECO:0000256" key="2">
    <source>
        <dbReference type="ARBA" id="ARBA00022723"/>
    </source>
</evidence>
<keyword evidence="2" id="KW-0479">Metal-binding</keyword>
<keyword evidence="10" id="KW-1185">Reference proteome</keyword>
<protein>
    <recommendedName>
        <fullName evidence="8">Mitochondrial import inner membrane translocase subunit</fullName>
    </recommendedName>
</protein>
<proteinExistence type="inferred from homology"/>
<dbReference type="RefSeq" id="XP_065660782.1">
    <property type="nucleotide sequence ID" value="XM_065804710.1"/>
</dbReference>
<evidence type="ECO:0000256" key="5">
    <source>
        <dbReference type="ARBA" id="ARBA00023010"/>
    </source>
</evidence>
<gene>
    <name evidence="11 12" type="primary">LOC124811069</name>
</gene>
<evidence type="ECO:0000256" key="1">
    <source>
        <dbReference type="ARBA" id="ARBA00022448"/>
    </source>
</evidence>
<dbReference type="SUPFAM" id="SSF144122">
    <property type="entry name" value="Tim10-like"/>
    <property type="match status" value="1"/>
</dbReference>
<evidence type="ECO:0000313" key="11">
    <source>
        <dbReference type="RefSeq" id="XP_065660782.1"/>
    </source>
</evidence>
<dbReference type="Pfam" id="PF02953">
    <property type="entry name" value="zf-Tim10_DDP"/>
    <property type="match status" value="1"/>
</dbReference>
<evidence type="ECO:0000256" key="3">
    <source>
        <dbReference type="ARBA" id="ARBA00022833"/>
    </source>
</evidence>
<comment type="subunit">
    <text evidence="8">Heterohexamer.</text>
</comment>
<keyword evidence="3" id="KW-0862">Zinc</keyword>
<keyword evidence="8" id="KW-0472">Membrane</keyword>
<evidence type="ECO:0000256" key="6">
    <source>
        <dbReference type="ARBA" id="ARBA00023128"/>
    </source>
</evidence>
<evidence type="ECO:0000256" key="8">
    <source>
        <dbReference type="RuleBase" id="RU367043"/>
    </source>
</evidence>
<evidence type="ECO:0000313" key="12">
    <source>
        <dbReference type="RefSeq" id="XP_065660783.1"/>
    </source>
</evidence>
<comment type="function">
    <text evidence="8">Mitochondrial intermembrane chaperone that participates in the import and insertion of some multi-pass transmembrane proteins into the mitochondrial inner membrane. Also required for the transfer of beta-barrel precursors from the TOM complex to the sorting and assembly machinery (SAM complex) of the outer membrane. Acts as a chaperone-like protein that protects the hydrophobic precursors from aggregation and guide them through the mitochondrial intermembrane space.</text>
</comment>